<sequence>MSSTVISTAQVAGQGAASQSLTPATSTWELPSVERVFSDLPEFPSLPPRGTEAIDSQEQQTMFRALQDAIEKAEWTDDSGNSFNLKELHASLEQADADARHGLRDIGALHGVRDILYKLWSANSEYLAQAAEILANGSRDPSWRAPFGQSGILKFFLNIVSSKDIVDTTLLLHSLRLVGNSCADTDENREIVVKDNYTLAIIRHFLDSELVFVAIPVLYNICMDFEPAHAQMAANRTAYILLKLLRDGAIENNDALLGFSYDLVELASEQGSMFILNSFIFEADFELDVGQGVENSPDGTILLLMELADSDTIAFAHFSSLVTCLATYLDKERFQNACVSNGMVEGVLSVLRRSYSVEIDQSSSEDIKALTQLRLKINQALSEVSASLLFSGRYPLDSALAQTLKSWVVADEDQLQICACVMLGNLARSDEVCQVMVRDLKIHEELISVLKSDARGAVLHSALGFLKNLAIAGDNRLSLGEAGIIPAVSRLWAYESVPQVQFSAASIARQVIINSTDNISRLFTPLSQDPDSPAHKRTYLSLLLSLFEKTDSTPIKTEIGRSVASICRALSPKARDGNEEAISLLDRLYSLHEGVARPIGTMITQSQWPVVRSEGWFALALMAANHLGCAAVVDCLHNAEVSELLKMALSADSSSEGEKDANKSQKTKDRDNAFVLVQELLKNEAGVLPSGYRDMLEDWTKEHARVI</sequence>
<dbReference type="InterPro" id="IPR040144">
    <property type="entry name" value="RAP1GDS1"/>
</dbReference>
<dbReference type="GeneID" id="81395339"/>
<accession>A0A9W9F9T4</accession>
<dbReference type="GO" id="GO:0005085">
    <property type="term" value="F:guanyl-nucleotide exchange factor activity"/>
    <property type="evidence" value="ECO:0007669"/>
    <property type="project" value="InterPro"/>
</dbReference>
<evidence type="ECO:0000256" key="1">
    <source>
        <dbReference type="SAM" id="MobiDB-lite"/>
    </source>
</evidence>
<protein>
    <submittedName>
        <fullName evidence="2">Uncharacterized protein</fullName>
    </submittedName>
</protein>
<dbReference type="OrthoDB" id="26149at2759"/>
<name>A0A9W9F9T4_9EURO</name>
<dbReference type="InterPro" id="IPR016024">
    <property type="entry name" value="ARM-type_fold"/>
</dbReference>
<dbReference type="EMBL" id="JAPMSZ010000007">
    <property type="protein sequence ID" value="KAJ5096233.1"/>
    <property type="molecule type" value="Genomic_DNA"/>
</dbReference>
<gene>
    <name evidence="2" type="ORF">NUU61_005589</name>
</gene>
<evidence type="ECO:0000313" key="2">
    <source>
        <dbReference type="EMBL" id="KAJ5096233.1"/>
    </source>
</evidence>
<dbReference type="RefSeq" id="XP_056511784.1">
    <property type="nucleotide sequence ID" value="XM_056656171.1"/>
</dbReference>
<evidence type="ECO:0000313" key="3">
    <source>
        <dbReference type="Proteomes" id="UP001141434"/>
    </source>
</evidence>
<dbReference type="PANTHER" id="PTHR10957">
    <property type="entry name" value="RAP1 GTPASE-GDP DISSOCIATION STIMULATOR 1"/>
    <property type="match status" value="1"/>
</dbReference>
<dbReference type="SUPFAM" id="SSF48371">
    <property type="entry name" value="ARM repeat"/>
    <property type="match status" value="1"/>
</dbReference>
<keyword evidence="3" id="KW-1185">Reference proteome</keyword>
<dbReference type="InterPro" id="IPR011989">
    <property type="entry name" value="ARM-like"/>
</dbReference>
<organism evidence="2 3">
    <name type="scientific">Penicillium alfredii</name>
    <dbReference type="NCBI Taxonomy" id="1506179"/>
    <lineage>
        <taxon>Eukaryota</taxon>
        <taxon>Fungi</taxon>
        <taxon>Dikarya</taxon>
        <taxon>Ascomycota</taxon>
        <taxon>Pezizomycotina</taxon>
        <taxon>Eurotiomycetes</taxon>
        <taxon>Eurotiomycetidae</taxon>
        <taxon>Eurotiales</taxon>
        <taxon>Aspergillaceae</taxon>
        <taxon>Penicillium</taxon>
    </lineage>
</organism>
<reference evidence="2" key="2">
    <citation type="journal article" date="2023" name="IMA Fungus">
        <title>Comparative genomic study of the Penicillium genus elucidates a diverse pangenome and 15 lateral gene transfer events.</title>
        <authorList>
            <person name="Petersen C."/>
            <person name="Sorensen T."/>
            <person name="Nielsen M.R."/>
            <person name="Sondergaard T.E."/>
            <person name="Sorensen J.L."/>
            <person name="Fitzpatrick D.A."/>
            <person name="Frisvad J.C."/>
            <person name="Nielsen K.L."/>
        </authorList>
    </citation>
    <scope>NUCLEOTIDE SEQUENCE</scope>
    <source>
        <strain evidence="2">IBT 34128</strain>
    </source>
</reference>
<dbReference type="AlphaFoldDB" id="A0A9W9F9T4"/>
<comment type="caution">
    <text evidence="2">The sequence shown here is derived from an EMBL/GenBank/DDBJ whole genome shotgun (WGS) entry which is preliminary data.</text>
</comment>
<dbReference type="Proteomes" id="UP001141434">
    <property type="component" value="Unassembled WGS sequence"/>
</dbReference>
<dbReference type="Gene3D" id="1.25.10.10">
    <property type="entry name" value="Leucine-rich Repeat Variant"/>
    <property type="match status" value="2"/>
</dbReference>
<feature type="region of interest" description="Disordered" evidence="1">
    <location>
        <begin position="1"/>
        <end position="23"/>
    </location>
</feature>
<reference evidence="2" key="1">
    <citation type="submission" date="2022-11" db="EMBL/GenBank/DDBJ databases">
        <authorList>
            <person name="Petersen C."/>
        </authorList>
    </citation>
    <scope>NUCLEOTIDE SEQUENCE</scope>
    <source>
        <strain evidence="2">IBT 34128</strain>
    </source>
</reference>
<feature type="compositionally biased region" description="Low complexity" evidence="1">
    <location>
        <begin position="9"/>
        <end position="20"/>
    </location>
</feature>
<proteinExistence type="predicted"/>